<dbReference type="Proteomes" id="UP000460272">
    <property type="component" value="Unassembled WGS sequence"/>
</dbReference>
<keyword evidence="2" id="KW-0285">Flavoprotein</keyword>
<accession>A0A6P2BND0</accession>
<dbReference type="OrthoDB" id="9803667at2"/>
<evidence type="ECO:0000256" key="1">
    <source>
        <dbReference type="ARBA" id="ARBA00012105"/>
    </source>
</evidence>
<comment type="caution">
    <text evidence="9">The sequence shown here is derived from an EMBL/GenBank/DDBJ whole genome shotgun (WGS) entry which is preliminary data.</text>
</comment>
<sequence length="230" mass="25380">MSAQLPAELDPPAGGPADAVVIEGFVEHGDERGRQLGFPTANLHDVSAVPLDGVYAATFQIDPARSGLTYVAAVSVGRRPTYYGRDGVRLLEAHLLDFHGDLYGRRVRVELRVRLRPQHRFTDTPTLVRQLRLDVAATRAWAMSNRLEHLLTPVPGMTAGRKHRVGRARGIDRAARADVRDAQRMAAIAQVVRDTEPHRVSHPLVSERTGIPLGYLRWRFPSVADLIALG</sequence>
<dbReference type="AlphaFoldDB" id="A0A6P2BND0"/>
<dbReference type="Gene3D" id="2.40.30.30">
    <property type="entry name" value="Riboflavin kinase-like"/>
    <property type="match status" value="1"/>
</dbReference>
<evidence type="ECO:0000256" key="5">
    <source>
        <dbReference type="ARBA" id="ARBA00022741"/>
    </source>
</evidence>
<dbReference type="EC" id="2.7.1.26" evidence="1"/>
<name>A0A6P2BND0_9ACTN</name>
<keyword evidence="5" id="KW-0547">Nucleotide-binding</keyword>
<evidence type="ECO:0000256" key="2">
    <source>
        <dbReference type="ARBA" id="ARBA00022630"/>
    </source>
</evidence>
<evidence type="ECO:0000256" key="6">
    <source>
        <dbReference type="ARBA" id="ARBA00022840"/>
    </source>
</evidence>
<evidence type="ECO:0000313" key="9">
    <source>
        <dbReference type="EMBL" id="TVY99653.1"/>
    </source>
</evidence>
<dbReference type="GO" id="GO:0005524">
    <property type="term" value="F:ATP binding"/>
    <property type="evidence" value="ECO:0007669"/>
    <property type="project" value="UniProtKB-KW"/>
</dbReference>
<keyword evidence="10" id="KW-1185">Reference proteome</keyword>
<dbReference type="GO" id="GO:0009398">
    <property type="term" value="P:FMN biosynthetic process"/>
    <property type="evidence" value="ECO:0007669"/>
    <property type="project" value="TreeGrafter"/>
</dbReference>
<dbReference type="RefSeq" id="WP_145862139.1">
    <property type="nucleotide sequence ID" value="NZ_RPFW01000012.1"/>
</dbReference>
<keyword evidence="3" id="KW-0288">FMN</keyword>
<gene>
    <name evidence="9" type="ORF">EAS64_41020</name>
</gene>
<dbReference type="PANTHER" id="PTHR22749">
    <property type="entry name" value="RIBOFLAVIN KINASE/FMN ADENYLYLTRANSFERASE"/>
    <property type="match status" value="1"/>
</dbReference>
<dbReference type="PANTHER" id="PTHR22749:SF6">
    <property type="entry name" value="RIBOFLAVIN KINASE"/>
    <property type="match status" value="1"/>
</dbReference>
<evidence type="ECO:0000256" key="3">
    <source>
        <dbReference type="ARBA" id="ARBA00022643"/>
    </source>
</evidence>
<dbReference type="InterPro" id="IPR015865">
    <property type="entry name" value="Riboflavin_kinase_bac/euk"/>
</dbReference>
<comment type="catalytic activity">
    <reaction evidence="7">
        <text>riboflavin + ATP = FMN + ADP + H(+)</text>
        <dbReference type="Rhea" id="RHEA:14357"/>
        <dbReference type="ChEBI" id="CHEBI:15378"/>
        <dbReference type="ChEBI" id="CHEBI:30616"/>
        <dbReference type="ChEBI" id="CHEBI:57986"/>
        <dbReference type="ChEBI" id="CHEBI:58210"/>
        <dbReference type="ChEBI" id="CHEBI:456216"/>
        <dbReference type="EC" id="2.7.1.26"/>
    </reaction>
</comment>
<proteinExistence type="predicted"/>
<dbReference type="SMART" id="SM00904">
    <property type="entry name" value="Flavokinase"/>
    <property type="match status" value="1"/>
</dbReference>
<feature type="domain" description="Riboflavin kinase" evidence="8">
    <location>
        <begin position="19"/>
        <end position="143"/>
    </location>
</feature>
<keyword evidence="6" id="KW-0067">ATP-binding</keyword>
<evidence type="ECO:0000313" key="10">
    <source>
        <dbReference type="Proteomes" id="UP000460272"/>
    </source>
</evidence>
<reference evidence="9 10" key="1">
    <citation type="submission" date="2018-11" db="EMBL/GenBank/DDBJ databases">
        <title>Trebonia kvetii gen.nov., sp.nov., a novel acidophilic actinobacterium, and proposal of the new actinobacterial family Treboniaceae fam. nov.</title>
        <authorList>
            <person name="Rapoport D."/>
            <person name="Sagova-Mareckova M."/>
            <person name="Sedlacek I."/>
            <person name="Provaznik J."/>
            <person name="Kralova S."/>
            <person name="Pavlinic D."/>
            <person name="Benes V."/>
            <person name="Kopecky J."/>
        </authorList>
    </citation>
    <scope>NUCLEOTIDE SEQUENCE [LARGE SCALE GENOMIC DNA]</scope>
    <source>
        <strain evidence="9 10">15Tr583</strain>
    </source>
</reference>
<evidence type="ECO:0000256" key="7">
    <source>
        <dbReference type="ARBA" id="ARBA00047880"/>
    </source>
</evidence>
<dbReference type="GO" id="GO:0009231">
    <property type="term" value="P:riboflavin biosynthetic process"/>
    <property type="evidence" value="ECO:0007669"/>
    <property type="project" value="InterPro"/>
</dbReference>
<protein>
    <recommendedName>
        <fullName evidence="1">riboflavin kinase</fullName>
        <ecNumber evidence="1">2.7.1.26</ecNumber>
    </recommendedName>
</protein>
<evidence type="ECO:0000259" key="8">
    <source>
        <dbReference type="SMART" id="SM00904"/>
    </source>
</evidence>
<dbReference type="InterPro" id="IPR023468">
    <property type="entry name" value="Riboflavin_kinase"/>
</dbReference>
<evidence type="ECO:0000256" key="4">
    <source>
        <dbReference type="ARBA" id="ARBA00022679"/>
    </source>
</evidence>
<keyword evidence="4" id="KW-0808">Transferase</keyword>
<organism evidence="9 10">
    <name type="scientific">Trebonia kvetii</name>
    <dbReference type="NCBI Taxonomy" id="2480626"/>
    <lineage>
        <taxon>Bacteria</taxon>
        <taxon>Bacillati</taxon>
        <taxon>Actinomycetota</taxon>
        <taxon>Actinomycetes</taxon>
        <taxon>Streptosporangiales</taxon>
        <taxon>Treboniaceae</taxon>
        <taxon>Trebonia</taxon>
    </lineage>
</organism>
<dbReference type="SUPFAM" id="SSF82114">
    <property type="entry name" value="Riboflavin kinase-like"/>
    <property type="match status" value="1"/>
</dbReference>
<dbReference type="InterPro" id="IPR023465">
    <property type="entry name" value="Riboflavin_kinase_dom_sf"/>
</dbReference>
<dbReference type="GO" id="GO:0008531">
    <property type="term" value="F:riboflavin kinase activity"/>
    <property type="evidence" value="ECO:0007669"/>
    <property type="project" value="UniProtKB-EC"/>
</dbReference>
<dbReference type="Pfam" id="PF01687">
    <property type="entry name" value="Flavokinase"/>
    <property type="match status" value="1"/>
</dbReference>
<dbReference type="EMBL" id="RPFW01000012">
    <property type="protein sequence ID" value="TVY99653.1"/>
    <property type="molecule type" value="Genomic_DNA"/>
</dbReference>